<keyword evidence="1" id="KW-0472">Membrane</keyword>
<comment type="caution">
    <text evidence="2">The sequence shown here is derived from an EMBL/GenBank/DDBJ whole genome shotgun (WGS) entry which is preliminary data.</text>
</comment>
<evidence type="ECO:0000313" key="3">
    <source>
        <dbReference type="Proteomes" id="UP001177140"/>
    </source>
</evidence>
<feature type="transmembrane region" description="Helical" evidence="1">
    <location>
        <begin position="41"/>
        <end position="68"/>
    </location>
</feature>
<sequence length="301" mass="34737">MSFMEDHVDRRNSTYSLTTSRGGSELGSQYMMESGFYMTSFAATIFIASAVALVVLFMTLLITLTIMLQSCQSQSGGIVEHQKPVTDTYAYCTLFVQHAELNGLEPAEFPKICHPYATQYITEGHYLGDLKLSILMAKRYFNSLEPKDNFDIVLIDLDDIMQSNNPHNTSQLQFRSDLNDVVGRNLMEELSYSIKKVFLEFCSKLRDSGWAVVFITRKLRSSERPPKRIFFLTDEEMKMETWEYLARRRKELNNHGFRIKSVISSKMEALTGPCLGTRNFKLVDPIYELRVRRQELGTRYI</sequence>
<dbReference type="EMBL" id="JAJJMA010180624">
    <property type="protein sequence ID" value="MCL7037564.1"/>
    <property type="molecule type" value="Genomic_DNA"/>
</dbReference>
<organism evidence="2 3">
    <name type="scientific">Papaver nudicaule</name>
    <name type="common">Iceland poppy</name>
    <dbReference type="NCBI Taxonomy" id="74823"/>
    <lineage>
        <taxon>Eukaryota</taxon>
        <taxon>Viridiplantae</taxon>
        <taxon>Streptophyta</taxon>
        <taxon>Embryophyta</taxon>
        <taxon>Tracheophyta</taxon>
        <taxon>Spermatophyta</taxon>
        <taxon>Magnoliopsida</taxon>
        <taxon>Ranunculales</taxon>
        <taxon>Papaveraceae</taxon>
        <taxon>Papaveroideae</taxon>
        <taxon>Papaver</taxon>
    </lineage>
</organism>
<dbReference type="Pfam" id="PF03767">
    <property type="entry name" value="Acid_phosphat_B"/>
    <property type="match status" value="1"/>
</dbReference>
<evidence type="ECO:0000256" key="1">
    <source>
        <dbReference type="SAM" id="Phobius"/>
    </source>
</evidence>
<keyword evidence="1" id="KW-1133">Transmembrane helix</keyword>
<protein>
    <recommendedName>
        <fullName evidence="4">Acid phosphatase</fullName>
    </recommendedName>
</protein>
<proteinExistence type="predicted"/>
<evidence type="ECO:0000313" key="2">
    <source>
        <dbReference type="EMBL" id="MCL7037564.1"/>
    </source>
</evidence>
<name>A0AA41VAL9_PAPNU</name>
<reference evidence="2" key="1">
    <citation type="submission" date="2022-03" db="EMBL/GenBank/DDBJ databases">
        <title>A functionally conserved STORR gene fusion in Papaver species that diverged 16.8 million years ago.</title>
        <authorList>
            <person name="Catania T."/>
        </authorList>
    </citation>
    <scope>NUCLEOTIDE SEQUENCE</scope>
    <source>
        <strain evidence="2">S-191538</strain>
    </source>
</reference>
<gene>
    <name evidence="2" type="ORF">MKW94_000612</name>
</gene>
<dbReference type="InterPro" id="IPR023214">
    <property type="entry name" value="HAD_sf"/>
</dbReference>
<keyword evidence="3" id="KW-1185">Reference proteome</keyword>
<keyword evidence="1" id="KW-0812">Transmembrane</keyword>
<dbReference type="PANTHER" id="PTHR31284:SF22">
    <property type="entry name" value="ACID PHOSPHATASE"/>
    <property type="match status" value="1"/>
</dbReference>
<accession>A0AA41VAL9</accession>
<dbReference type="AlphaFoldDB" id="A0AA41VAL9"/>
<dbReference type="Gene3D" id="3.40.50.1000">
    <property type="entry name" value="HAD superfamily/HAD-like"/>
    <property type="match status" value="1"/>
</dbReference>
<evidence type="ECO:0008006" key="4">
    <source>
        <dbReference type="Google" id="ProtNLM"/>
    </source>
</evidence>
<dbReference type="InterPro" id="IPR005519">
    <property type="entry name" value="Acid_phosphat_B-like"/>
</dbReference>
<dbReference type="Proteomes" id="UP001177140">
    <property type="component" value="Unassembled WGS sequence"/>
</dbReference>
<dbReference type="PANTHER" id="PTHR31284">
    <property type="entry name" value="ACID PHOSPHATASE-LIKE PROTEIN"/>
    <property type="match status" value="1"/>
</dbReference>